<keyword evidence="5 7" id="KW-1133">Transmembrane helix</keyword>
<dbReference type="Proteomes" id="UP001626537">
    <property type="component" value="Chromosome"/>
</dbReference>
<evidence type="ECO:0000313" key="9">
    <source>
        <dbReference type="Proteomes" id="UP001626537"/>
    </source>
</evidence>
<gene>
    <name evidence="8" type="ORF">R0135_04520</name>
</gene>
<evidence type="ECO:0000256" key="6">
    <source>
        <dbReference type="ARBA" id="ARBA00023136"/>
    </source>
</evidence>
<organism evidence="8 9">
    <name type="scientific">Congregibacter variabilis</name>
    <dbReference type="NCBI Taxonomy" id="3081200"/>
    <lineage>
        <taxon>Bacteria</taxon>
        <taxon>Pseudomonadati</taxon>
        <taxon>Pseudomonadota</taxon>
        <taxon>Gammaproteobacteria</taxon>
        <taxon>Cellvibrionales</taxon>
        <taxon>Halieaceae</taxon>
        <taxon>Congregibacter</taxon>
    </lineage>
</organism>
<evidence type="ECO:0000256" key="3">
    <source>
        <dbReference type="ARBA" id="ARBA00022475"/>
    </source>
</evidence>
<dbReference type="InterPro" id="IPR032808">
    <property type="entry name" value="DoxX"/>
</dbReference>
<dbReference type="EMBL" id="CP136864">
    <property type="protein sequence ID" value="WOJ94430.1"/>
    <property type="molecule type" value="Genomic_DNA"/>
</dbReference>
<protein>
    <submittedName>
        <fullName evidence="8">DoxX family protein</fullName>
    </submittedName>
</protein>
<evidence type="ECO:0000256" key="2">
    <source>
        <dbReference type="ARBA" id="ARBA00006679"/>
    </source>
</evidence>
<dbReference type="InterPro" id="IPR051907">
    <property type="entry name" value="DoxX-like_oxidoreductase"/>
</dbReference>
<dbReference type="RefSeq" id="WP_407349066.1">
    <property type="nucleotide sequence ID" value="NZ_CP136864.1"/>
</dbReference>
<evidence type="ECO:0000256" key="5">
    <source>
        <dbReference type="ARBA" id="ARBA00022989"/>
    </source>
</evidence>
<evidence type="ECO:0000256" key="7">
    <source>
        <dbReference type="SAM" id="Phobius"/>
    </source>
</evidence>
<dbReference type="PANTHER" id="PTHR33452:SF1">
    <property type="entry name" value="INNER MEMBRANE PROTEIN YPHA-RELATED"/>
    <property type="match status" value="1"/>
</dbReference>
<feature type="transmembrane region" description="Helical" evidence="7">
    <location>
        <begin position="111"/>
        <end position="134"/>
    </location>
</feature>
<sequence length="148" mass="15330">MSTATSTSSNLTASVPASNHLASAAELAGRIGLSAIFLFAGLGKIQNYEGTQGYMASVGVPQELLPLVILLEVLGALLMISGLYTRVTAVALAGFSVVSALAFHADLGDQMQFILFFKNIAMAGGFLVVAAHGAGRWSVDARRKSGQQ</sequence>
<accession>A0ABZ0I5H6</accession>
<evidence type="ECO:0000256" key="1">
    <source>
        <dbReference type="ARBA" id="ARBA00004651"/>
    </source>
</evidence>
<dbReference type="Pfam" id="PF07681">
    <property type="entry name" value="DoxX"/>
    <property type="match status" value="1"/>
</dbReference>
<dbReference type="PANTHER" id="PTHR33452">
    <property type="entry name" value="OXIDOREDUCTASE CATD-RELATED"/>
    <property type="match status" value="1"/>
</dbReference>
<name>A0ABZ0I5H6_9GAMM</name>
<evidence type="ECO:0000256" key="4">
    <source>
        <dbReference type="ARBA" id="ARBA00022692"/>
    </source>
</evidence>
<comment type="similarity">
    <text evidence="2">Belongs to the DoxX family.</text>
</comment>
<keyword evidence="9" id="KW-1185">Reference proteome</keyword>
<keyword evidence="6 7" id="KW-0472">Membrane</keyword>
<feature type="transmembrane region" description="Helical" evidence="7">
    <location>
        <begin position="87"/>
        <end position="105"/>
    </location>
</feature>
<feature type="transmembrane region" description="Helical" evidence="7">
    <location>
        <begin position="64"/>
        <end position="80"/>
    </location>
</feature>
<evidence type="ECO:0000313" key="8">
    <source>
        <dbReference type="EMBL" id="WOJ94430.1"/>
    </source>
</evidence>
<comment type="subcellular location">
    <subcellularLocation>
        <location evidence="1">Cell membrane</location>
        <topology evidence="1">Multi-pass membrane protein</topology>
    </subcellularLocation>
</comment>
<proteinExistence type="inferred from homology"/>
<keyword evidence="4 7" id="KW-0812">Transmembrane</keyword>
<reference evidence="8 9" key="1">
    <citation type="submission" date="2023-10" db="EMBL/GenBank/DDBJ databases">
        <title>Two novel species belonging to the OM43/NOR5 clade.</title>
        <authorList>
            <person name="Park M."/>
        </authorList>
    </citation>
    <scope>NUCLEOTIDE SEQUENCE [LARGE SCALE GENOMIC DNA]</scope>
    <source>
        <strain evidence="8 9">IMCC43200</strain>
    </source>
</reference>
<keyword evidence="3" id="KW-1003">Cell membrane</keyword>